<feature type="transmembrane region" description="Helical" evidence="1">
    <location>
        <begin position="188"/>
        <end position="207"/>
    </location>
</feature>
<reference evidence="3 4" key="1">
    <citation type="submission" date="2016-10" db="EMBL/GenBank/DDBJ databases">
        <authorList>
            <person name="de Groot N.N."/>
        </authorList>
    </citation>
    <scope>NUCLEOTIDE SEQUENCE [LARGE SCALE GENOMIC DNA]</scope>
    <source>
        <strain evidence="3 4">DSM 21668</strain>
    </source>
</reference>
<dbReference type="EMBL" id="FNGS01000005">
    <property type="protein sequence ID" value="SDM30038.1"/>
    <property type="molecule type" value="Genomic_DNA"/>
</dbReference>
<dbReference type="PIRSF" id="PIRSF038959">
    <property type="entry name" value="SdpI"/>
    <property type="match status" value="1"/>
</dbReference>
<dbReference type="AlphaFoldDB" id="A0A1G9S384"/>
<feature type="transmembrane region" description="Helical" evidence="1">
    <location>
        <begin position="89"/>
        <end position="106"/>
    </location>
</feature>
<feature type="domain" description="DUF1648" evidence="2">
    <location>
        <begin position="11"/>
        <end position="53"/>
    </location>
</feature>
<dbReference type="Proteomes" id="UP000198901">
    <property type="component" value="Unassembled WGS sequence"/>
</dbReference>
<keyword evidence="1" id="KW-1133">Transmembrane helix</keyword>
<accession>A0A1G9S384</accession>
<dbReference type="InterPro" id="IPR012867">
    <property type="entry name" value="DUF1648"/>
</dbReference>
<evidence type="ECO:0000313" key="3">
    <source>
        <dbReference type="EMBL" id="SDM30038.1"/>
    </source>
</evidence>
<proteinExistence type="predicted"/>
<gene>
    <name evidence="3" type="ORF">SAMN04488090_3163</name>
</gene>
<feature type="transmembrane region" description="Helical" evidence="1">
    <location>
        <begin position="118"/>
        <end position="142"/>
    </location>
</feature>
<evidence type="ECO:0000259" key="2">
    <source>
        <dbReference type="Pfam" id="PF07853"/>
    </source>
</evidence>
<evidence type="ECO:0000313" key="4">
    <source>
        <dbReference type="Proteomes" id="UP000198901"/>
    </source>
</evidence>
<dbReference type="Pfam" id="PF07853">
    <property type="entry name" value="DUF1648"/>
    <property type="match status" value="1"/>
</dbReference>
<keyword evidence="1" id="KW-0472">Membrane</keyword>
<organism evidence="3 4">
    <name type="scientific">Siphonobacter aquaeclarae</name>
    <dbReference type="NCBI Taxonomy" id="563176"/>
    <lineage>
        <taxon>Bacteria</taxon>
        <taxon>Pseudomonadati</taxon>
        <taxon>Bacteroidota</taxon>
        <taxon>Cytophagia</taxon>
        <taxon>Cytophagales</taxon>
        <taxon>Cytophagaceae</taxon>
        <taxon>Siphonobacter</taxon>
    </lineage>
</organism>
<keyword evidence="4" id="KW-1185">Reference proteome</keyword>
<name>A0A1G9S384_9BACT</name>
<dbReference type="Pfam" id="PF13630">
    <property type="entry name" value="SdpI"/>
    <property type="match status" value="1"/>
</dbReference>
<dbReference type="InterPro" id="IPR026272">
    <property type="entry name" value="SdpI"/>
</dbReference>
<feature type="transmembrane region" description="Helical" evidence="1">
    <location>
        <begin position="163"/>
        <end position="182"/>
    </location>
</feature>
<keyword evidence="1" id="KW-0812">Transmembrane</keyword>
<dbReference type="PANTHER" id="PTHR37810:SF5">
    <property type="entry name" value="IMMUNITY PROTEIN SDPI"/>
    <property type="match status" value="1"/>
</dbReference>
<evidence type="ECO:0000256" key="1">
    <source>
        <dbReference type="SAM" id="Phobius"/>
    </source>
</evidence>
<dbReference type="InterPro" id="IPR025962">
    <property type="entry name" value="SdpI/YhfL"/>
</dbReference>
<dbReference type="GO" id="GO:0009636">
    <property type="term" value="P:response to toxic substance"/>
    <property type="evidence" value="ECO:0007669"/>
    <property type="project" value="TreeGrafter"/>
</dbReference>
<dbReference type="OrthoDB" id="9808690at2"/>
<protein>
    <submittedName>
        <fullName evidence="3">Uncharacterized membrane protein</fullName>
    </submittedName>
</protein>
<dbReference type="RefSeq" id="WP_093204178.1">
    <property type="nucleotide sequence ID" value="NZ_FNGS01000005.1"/>
</dbReference>
<sequence>MKTSRTLLAILIALLPLLYLNFIWAELPERVATHFNLAGTPDRYSTRYGLYGLLFGLAGFSIALFWGLKNAWKLDPKGGEANRDILEKAALGATLLISFVSLLIIESSRRDNGDLIDYLFVAIPLLFVYLGNLMIHSTPNALIGFRIPATLNDPKVWEETHRVGGRLMMFAGLLCILPMLYLPSWGKMTLLVAMVLVTTIYTVIYATRRGRK</sequence>
<feature type="transmembrane region" description="Helical" evidence="1">
    <location>
        <begin position="49"/>
        <end position="68"/>
    </location>
</feature>
<dbReference type="PANTHER" id="PTHR37810">
    <property type="entry name" value="IMMUNITY PROTEIN SDPI"/>
    <property type="match status" value="1"/>
</dbReference>
<dbReference type="STRING" id="563176.SAMN04488090_3163"/>